<comment type="caution">
    <text evidence="2">The sequence shown here is derived from an EMBL/GenBank/DDBJ whole genome shotgun (WGS) entry which is preliminary data.</text>
</comment>
<feature type="compositionally biased region" description="Polar residues" evidence="1">
    <location>
        <begin position="1"/>
        <end position="11"/>
    </location>
</feature>
<dbReference type="PANTHER" id="PTHR43737:SF1">
    <property type="entry name" value="DUF1501 DOMAIN-CONTAINING PROTEIN"/>
    <property type="match status" value="1"/>
</dbReference>
<evidence type="ECO:0008006" key="4">
    <source>
        <dbReference type="Google" id="ProtNLM"/>
    </source>
</evidence>
<feature type="region of interest" description="Disordered" evidence="1">
    <location>
        <begin position="1"/>
        <end position="23"/>
    </location>
</feature>
<evidence type="ECO:0000313" key="2">
    <source>
        <dbReference type="EMBL" id="GAA0871704.1"/>
    </source>
</evidence>
<dbReference type="RefSeq" id="WP_343764326.1">
    <property type="nucleotide sequence ID" value="NZ_BAAAFG010000005.1"/>
</dbReference>
<evidence type="ECO:0000313" key="3">
    <source>
        <dbReference type="Proteomes" id="UP001500507"/>
    </source>
</evidence>
<keyword evidence="3" id="KW-1185">Reference proteome</keyword>
<dbReference type="Proteomes" id="UP001500507">
    <property type="component" value="Unassembled WGS sequence"/>
</dbReference>
<feature type="compositionally biased region" description="Basic and acidic residues" evidence="1">
    <location>
        <begin position="12"/>
        <end position="23"/>
    </location>
</feature>
<accession>A0ABP3XV37</accession>
<gene>
    <name evidence="2" type="ORF">GCM10009117_08500</name>
</gene>
<name>A0ABP3XV37_9FLAO</name>
<protein>
    <recommendedName>
        <fullName evidence="4">DUF1501 domain-containing protein</fullName>
    </recommendedName>
</protein>
<dbReference type="EMBL" id="BAAAFG010000005">
    <property type="protein sequence ID" value="GAA0871704.1"/>
    <property type="molecule type" value="Genomic_DNA"/>
</dbReference>
<dbReference type="PANTHER" id="PTHR43737">
    <property type="entry name" value="BLL7424 PROTEIN"/>
    <property type="match status" value="1"/>
</dbReference>
<proteinExistence type="predicted"/>
<dbReference type="InterPro" id="IPR010869">
    <property type="entry name" value="DUF1501"/>
</dbReference>
<dbReference type="Pfam" id="PF07394">
    <property type="entry name" value="DUF1501"/>
    <property type="match status" value="1"/>
</dbReference>
<reference evidence="3" key="1">
    <citation type="journal article" date="2019" name="Int. J. Syst. Evol. Microbiol.">
        <title>The Global Catalogue of Microorganisms (GCM) 10K type strain sequencing project: providing services to taxonomists for standard genome sequencing and annotation.</title>
        <authorList>
            <consortium name="The Broad Institute Genomics Platform"/>
            <consortium name="The Broad Institute Genome Sequencing Center for Infectious Disease"/>
            <person name="Wu L."/>
            <person name="Ma J."/>
        </authorList>
    </citation>
    <scope>NUCLEOTIDE SEQUENCE [LARGE SCALE GENOMIC DNA]</scope>
    <source>
        <strain evidence="3">JCM 16082</strain>
    </source>
</reference>
<sequence length="540" mass="59794">MCSNHQPNASLKDQKKHDHEHKTWSRRAFVQTLGLSTAGGMMLSNTLVSAAKPSLLSAALSNSDNDRILIIVRLKGGNDGLNTIIPKYDYDTYANYRPTLRILENQVLNLNANFGLPPYMQDAKAMWDTGRMKVVHGVGYNDSSLSHFQGSDNWATTDVVNEQETTGWMGRYLNELYPDYIFNPPTIPPAIQIGNQGNRIFEGGDVNLAMTVANPQKLFQIASEGVLFSMDNIPDGLYGDQAEFLRAQANSTLSYAGVIKDAYDASTDAATGYTDGRLSEQLSLVARLIKGNLGTKIYFVELDGFDTHVNQQGDHEYLLNELATSMKAFHDDLDDAGFSDRVLSMTISEFGRRTFENGSNGTDHGASSQMMLFGAALNDQGFVGTHPDLSNLNQQGNLDYLIDFRQVYHTVLSEWLCLDPALINVALLGENFDSLPLGFTCQNLGNEEIVAGSQFIHGALYENNQVFVGFQLQQDQHVDIKLYAMTGQQVATLKNEFLFAGEYKVPVKSITQNATILPGTYMYRLATRNGYYSKLLVIPN</sequence>
<evidence type="ECO:0000256" key="1">
    <source>
        <dbReference type="SAM" id="MobiDB-lite"/>
    </source>
</evidence>
<organism evidence="2 3">
    <name type="scientific">Gangjinia marincola</name>
    <dbReference type="NCBI Taxonomy" id="578463"/>
    <lineage>
        <taxon>Bacteria</taxon>
        <taxon>Pseudomonadati</taxon>
        <taxon>Bacteroidota</taxon>
        <taxon>Flavobacteriia</taxon>
        <taxon>Flavobacteriales</taxon>
        <taxon>Flavobacteriaceae</taxon>
        <taxon>Gangjinia</taxon>
    </lineage>
</organism>